<dbReference type="RefSeq" id="WP_159440832.1">
    <property type="nucleotide sequence ID" value="NZ_FQVU01000002.1"/>
</dbReference>
<protein>
    <submittedName>
        <fullName evidence="1">Uncharacterized protein</fullName>
    </submittedName>
</protein>
<gene>
    <name evidence="1" type="ORF">SAMN05443575_1210</name>
</gene>
<reference evidence="1 2" key="1">
    <citation type="submission" date="2016-11" db="EMBL/GenBank/DDBJ databases">
        <authorList>
            <person name="Jaros S."/>
            <person name="Januszkiewicz K."/>
            <person name="Wedrychowicz H."/>
        </authorList>
    </citation>
    <scope>NUCLEOTIDE SEQUENCE [LARGE SCALE GENOMIC DNA]</scope>
    <source>
        <strain evidence="1 2">DSM 45627</strain>
    </source>
</reference>
<sequence length="47" mass="4850">MQKVTLSEVARVGTSQVQVAVREGKLLPTADGAACCCCCCCSSSKAR</sequence>
<dbReference type="Proteomes" id="UP000186132">
    <property type="component" value="Unassembled WGS sequence"/>
</dbReference>
<evidence type="ECO:0000313" key="2">
    <source>
        <dbReference type="Proteomes" id="UP000186132"/>
    </source>
</evidence>
<dbReference type="AlphaFoldDB" id="A0A1M5GKZ0"/>
<accession>A0A1M5GKZ0</accession>
<dbReference type="EMBL" id="FQVU01000002">
    <property type="protein sequence ID" value="SHG04363.1"/>
    <property type="molecule type" value="Genomic_DNA"/>
</dbReference>
<dbReference type="STRING" id="1206085.SAMN05443575_1210"/>
<name>A0A1M5GKZ0_9ACTN</name>
<evidence type="ECO:0000313" key="1">
    <source>
        <dbReference type="EMBL" id="SHG04363.1"/>
    </source>
</evidence>
<organism evidence="1 2">
    <name type="scientific">Jatrophihabitans endophyticus</name>
    <dbReference type="NCBI Taxonomy" id="1206085"/>
    <lineage>
        <taxon>Bacteria</taxon>
        <taxon>Bacillati</taxon>
        <taxon>Actinomycetota</taxon>
        <taxon>Actinomycetes</taxon>
        <taxon>Jatrophihabitantales</taxon>
        <taxon>Jatrophihabitantaceae</taxon>
        <taxon>Jatrophihabitans</taxon>
    </lineage>
</organism>
<keyword evidence="2" id="KW-1185">Reference proteome</keyword>
<proteinExistence type="predicted"/>